<feature type="region of interest" description="Disordered" evidence="2">
    <location>
        <begin position="170"/>
        <end position="197"/>
    </location>
</feature>
<organism evidence="4 5">
    <name type="scientific">Serratia fonticola</name>
    <dbReference type="NCBI Taxonomy" id="47917"/>
    <lineage>
        <taxon>Bacteria</taxon>
        <taxon>Pseudomonadati</taxon>
        <taxon>Pseudomonadota</taxon>
        <taxon>Gammaproteobacteria</taxon>
        <taxon>Enterobacterales</taxon>
        <taxon>Yersiniaceae</taxon>
        <taxon>Serratia</taxon>
    </lineage>
</organism>
<sequence>MKDEYFDSDLELEDSVLPKVGPAEDADTEGMVSLPPAVEETPRKRQIMGYDLSTLLIAGTALIALTVYAVWPDSPPPQAFIPDNTVQQAPLNHAEPPFTPPTPEVTDTDPPSQMDTADTMPPAVTEKETDEIRQYGVANREAITTLNGRLSNAERRLALLEDQLRSQQQRATLTSTATATRSAKATTTPHRVKRTDQSTAVARSTGSVKGWRVHTLYPGMAWITHSGSTWSVRPGDVLQGLTIRSIDIQRRVVVTDKGNIRQED</sequence>
<feature type="compositionally biased region" description="Acidic residues" evidence="2">
    <location>
        <begin position="1"/>
        <end position="14"/>
    </location>
</feature>
<comment type="caution">
    <text evidence="4">The sequence shown here is derived from an EMBL/GenBank/DDBJ whole genome shotgun (WGS) entry which is preliminary data.</text>
</comment>
<evidence type="ECO:0000256" key="2">
    <source>
        <dbReference type="SAM" id="MobiDB-lite"/>
    </source>
</evidence>
<feature type="transmembrane region" description="Helical" evidence="3">
    <location>
        <begin position="52"/>
        <end position="71"/>
    </location>
</feature>
<keyword evidence="1" id="KW-0175">Coiled coil</keyword>
<keyword evidence="3" id="KW-0812">Transmembrane</keyword>
<keyword evidence="3" id="KW-1133">Transmembrane helix</keyword>
<evidence type="ECO:0008006" key="6">
    <source>
        <dbReference type="Google" id="ProtNLM"/>
    </source>
</evidence>
<feature type="region of interest" description="Disordered" evidence="2">
    <location>
        <begin position="1"/>
        <end position="30"/>
    </location>
</feature>
<feature type="region of interest" description="Disordered" evidence="2">
    <location>
        <begin position="93"/>
        <end position="128"/>
    </location>
</feature>
<evidence type="ECO:0000313" key="4">
    <source>
        <dbReference type="EMBL" id="MBC3214631.1"/>
    </source>
</evidence>
<dbReference type="EMBL" id="JACNYO010000026">
    <property type="protein sequence ID" value="MBC3214631.1"/>
    <property type="molecule type" value="Genomic_DNA"/>
</dbReference>
<evidence type="ECO:0000256" key="1">
    <source>
        <dbReference type="SAM" id="Coils"/>
    </source>
</evidence>
<proteinExistence type="predicted"/>
<protein>
    <recommendedName>
        <fullName evidence="6">Conjugal transfer protein TraP</fullName>
    </recommendedName>
</protein>
<dbReference type="AlphaFoldDB" id="A0AAW3WVV5"/>
<evidence type="ECO:0000313" key="5">
    <source>
        <dbReference type="Proteomes" id="UP000659084"/>
    </source>
</evidence>
<name>A0AAW3WVV5_SERFO</name>
<dbReference type="Proteomes" id="UP000659084">
    <property type="component" value="Unassembled WGS sequence"/>
</dbReference>
<feature type="coiled-coil region" evidence="1">
    <location>
        <begin position="143"/>
        <end position="170"/>
    </location>
</feature>
<keyword evidence="3" id="KW-0472">Membrane</keyword>
<evidence type="ECO:0000256" key="3">
    <source>
        <dbReference type="SAM" id="Phobius"/>
    </source>
</evidence>
<gene>
    <name evidence="4" type="ORF">H8J20_21055</name>
</gene>
<dbReference type="RefSeq" id="WP_179253358.1">
    <property type="nucleotide sequence ID" value="NZ_JACBIV010000020.1"/>
</dbReference>
<accession>A0AAW3WVV5</accession>
<reference evidence="4" key="1">
    <citation type="submission" date="2020-08" db="EMBL/GenBank/DDBJ databases">
        <title>Food and environmental bacterial isolates.</title>
        <authorList>
            <person name="Richter L."/>
            <person name="Du Plessis E.M."/>
            <person name="Duvenage S."/>
            <person name="Allam M."/>
            <person name="Korsten L."/>
        </authorList>
    </citation>
    <scope>NUCLEOTIDE SEQUENCE</scope>
    <source>
        <strain evidence="4">UPMP2127</strain>
    </source>
</reference>
<feature type="compositionally biased region" description="Low complexity" evidence="2">
    <location>
        <begin position="170"/>
        <end position="188"/>
    </location>
</feature>